<evidence type="ECO:0000313" key="2">
    <source>
        <dbReference type="Proteomes" id="UP000473658"/>
    </source>
</evidence>
<proteinExistence type="predicted"/>
<accession>A0AA88F866</accession>
<dbReference type="Gene3D" id="1.10.10.10">
    <property type="entry name" value="Winged helix-like DNA-binding domain superfamily/Winged helix DNA-binding domain"/>
    <property type="match status" value="1"/>
</dbReference>
<organism evidence="1 2">
    <name type="scientific">Rhizobium rhizogenes</name>
    <name type="common">Agrobacterium rhizogenes</name>
    <dbReference type="NCBI Taxonomy" id="359"/>
    <lineage>
        <taxon>Bacteria</taxon>
        <taxon>Pseudomonadati</taxon>
        <taxon>Pseudomonadota</taxon>
        <taxon>Alphaproteobacteria</taxon>
        <taxon>Hyphomicrobiales</taxon>
        <taxon>Rhizobiaceae</taxon>
        <taxon>Rhizobium/Agrobacterium group</taxon>
        <taxon>Rhizobium</taxon>
    </lineage>
</organism>
<dbReference type="AlphaFoldDB" id="A0AA88F866"/>
<name>A0AA88F866_RHIRH</name>
<dbReference type="EMBL" id="QRFF01000001">
    <property type="protein sequence ID" value="KAA3504559.1"/>
    <property type="molecule type" value="Genomic_DNA"/>
</dbReference>
<sequence length="115" mass="12994">MDHQSLNDDDIERLTDYMTAGAYVIKTKNGFRIPALVVEQWRENGFAILRTNALAARYGVGRKTMWNTIKGAIDAGFIKEIGRTEDGRAMYVPVVDRGDAWRAAHDARMAKYEQA</sequence>
<dbReference type="Proteomes" id="UP000473658">
    <property type="component" value="Unassembled WGS sequence"/>
</dbReference>
<dbReference type="InterPro" id="IPR036388">
    <property type="entry name" value="WH-like_DNA-bd_sf"/>
</dbReference>
<comment type="caution">
    <text evidence="1">The sequence shown here is derived from an EMBL/GenBank/DDBJ whole genome shotgun (WGS) entry which is preliminary data.</text>
</comment>
<evidence type="ECO:0000313" key="1">
    <source>
        <dbReference type="EMBL" id="KAA3504559.1"/>
    </source>
</evidence>
<dbReference type="InterPro" id="IPR036390">
    <property type="entry name" value="WH_DNA-bd_sf"/>
</dbReference>
<protein>
    <submittedName>
        <fullName evidence="1">Uncharacterized protein</fullName>
    </submittedName>
</protein>
<dbReference type="RefSeq" id="WP_149898007.1">
    <property type="nucleotide sequence ID" value="NZ_QRFF01000001.1"/>
</dbReference>
<gene>
    <name evidence="1" type="ORF">DXM27_04920</name>
</gene>
<reference evidence="1 2" key="1">
    <citation type="submission" date="2018-08" db="EMBL/GenBank/DDBJ databases">
        <title>Crown Gall in kiwifruit.</title>
        <authorList>
            <person name="Visnovsky S.B."/>
            <person name="Pitman A.R."/>
        </authorList>
    </citation>
    <scope>NUCLEOTIDE SEQUENCE [LARGE SCALE GENOMIC DNA]</scope>
    <source>
        <strain evidence="1 2">SBV_302_78_2</strain>
    </source>
</reference>
<dbReference type="SUPFAM" id="SSF46785">
    <property type="entry name" value="Winged helix' DNA-binding domain"/>
    <property type="match status" value="1"/>
</dbReference>